<evidence type="ECO:0000256" key="2">
    <source>
        <dbReference type="RuleBase" id="RU363019"/>
    </source>
</evidence>
<dbReference type="Gene3D" id="2.40.100.10">
    <property type="entry name" value="Cyclophilin-like"/>
    <property type="match status" value="1"/>
</dbReference>
<feature type="region of interest" description="Disordered" evidence="3">
    <location>
        <begin position="24"/>
        <end position="47"/>
    </location>
</feature>
<dbReference type="CDD" id="cd00317">
    <property type="entry name" value="cyclophilin"/>
    <property type="match status" value="1"/>
</dbReference>
<dbReference type="PROSITE" id="PS50072">
    <property type="entry name" value="CSA_PPIASE_2"/>
    <property type="match status" value="1"/>
</dbReference>
<feature type="compositionally biased region" description="Polar residues" evidence="3">
    <location>
        <begin position="24"/>
        <end position="42"/>
    </location>
</feature>
<evidence type="ECO:0000256" key="3">
    <source>
        <dbReference type="SAM" id="MobiDB-lite"/>
    </source>
</evidence>
<dbReference type="RefSeq" id="WP_198737151.1">
    <property type="nucleotide sequence ID" value="NZ_JAEIOS010000012.1"/>
</dbReference>
<dbReference type="InterPro" id="IPR044666">
    <property type="entry name" value="Cyclophilin_A-like"/>
</dbReference>
<feature type="chain" id="PRO_5039742111" description="Peptidyl-prolyl cis-trans isomerase" evidence="2">
    <location>
        <begin position="22"/>
        <end position="231"/>
    </location>
</feature>
<comment type="catalytic activity">
    <reaction evidence="2">
        <text>[protein]-peptidylproline (omega=180) = [protein]-peptidylproline (omega=0)</text>
        <dbReference type="Rhea" id="RHEA:16237"/>
        <dbReference type="Rhea" id="RHEA-COMP:10747"/>
        <dbReference type="Rhea" id="RHEA-COMP:10748"/>
        <dbReference type="ChEBI" id="CHEBI:83833"/>
        <dbReference type="ChEBI" id="CHEBI:83834"/>
        <dbReference type="EC" id="5.2.1.8"/>
    </reaction>
</comment>
<organism evidence="5 6">
    <name type="scientific">Corynebacterium meridianum</name>
    <dbReference type="NCBI Taxonomy" id="2765363"/>
    <lineage>
        <taxon>Bacteria</taxon>
        <taxon>Bacillati</taxon>
        <taxon>Actinomycetota</taxon>
        <taxon>Actinomycetes</taxon>
        <taxon>Mycobacteriales</taxon>
        <taxon>Corynebacteriaceae</taxon>
        <taxon>Corynebacterium</taxon>
    </lineage>
</organism>
<comment type="function">
    <text evidence="1 2">PPIases accelerate the folding of proteins. It catalyzes the cis-trans isomerization of proline imidic peptide bonds in oligopeptides.</text>
</comment>
<dbReference type="EMBL" id="JAEIOS010000012">
    <property type="protein sequence ID" value="MBI8989557.1"/>
    <property type="molecule type" value="Genomic_DNA"/>
</dbReference>
<dbReference type="AlphaFoldDB" id="A0A934M7H9"/>
<keyword evidence="2" id="KW-0697">Rotamase</keyword>
<feature type="signal peptide" evidence="2">
    <location>
        <begin position="1"/>
        <end position="21"/>
    </location>
</feature>
<dbReference type="Proteomes" id="UP000645966">
    <property type="component" value="Unassembled WGS sequence"/>
</dbReference>
<protein>
    <recommendedName>
        <fullName evidence="2">Peptidyl-prolyl cis-trans isomerase</fullName>
        <shortName evidence="2">PPIase</shortName>
        <ecNumber evidence="2">5.2.1.8</ecNumber>
    </recommendedName>
</protein>
<keyword evidence="2" id="KW-0732">Signal</keyword>
<keyword evidence="2 5" id="KW-0413">Isomerase</keyword>
<dbReference type="InterPro" id="IPR002130">
    <property type="entry name" value="Cyclophilin-type_PPIase_dom"/>
</dbReference>
<dbReference type="EC" id="5.2.1.8" evidence="2"/>
<comment type="caution">
    <text evidence="5">The sequence shown here is derived from an EMBL/GenBank/DDBJ whole genome shotgun (WGS) entry which is preliminary data.</text>
</comment>
<sequence>MNNTRTALSGLLAATALLAAACGSSNDTEDSTTTGSATQPETTAAAESCEYTASRAAAKDVDLPPSEPERGTVSMTLDTSAGEIPVSLDGDRAPCTVNAITHLARAGYYDDTVCHRITTSGIYVLQCGDPTGTGTGGPGFTYADEYPVGSGESPLYAAGVLAMANAGPGTNGSQFFMNYADSPLPPSYTMFGTVEPDGMKILEEIAEKGAAGGSADGAPAEEVRINHVTVN</sequence>
<dbReference type="PROSITE" id="PS51257">
    <property type="entry name" value="PROKAR_LIPOPROTEIN"/>
    <property type="match status" value="1"/>
</dbReference>
<keyword evidence="6" id="KW-1185">Reference proteome</keyword>
<proteinExistence type="inferred from homology"/>
<feature type="domain" description="PPIase cyclophilin-type" evidence="4">
    <location>
        <begin position="78"/>
        <end position="230"/>
    </location>
</feature>
<evidence type="ECO:0000313" key="6">
    <source>
        <dbReference type="Proteomes" id="UP000645966"/>
    </source>
</evidence>
<dbReference type="Pfam" id="PF00160">
    <property type="entry name" value="Pro_isomerase"/>
    <property type="match status" value="1"/>
</dbReference>
<gene>
    <name evidence="5" type="ORF">JDV75_07245</name>
</gene>
<dbReference type="GO" id="GO:0003755">
    <property type="term" value="F:peptidyl-prolyl cis-trans isomerase activity"/>
    <property type="evidence" value="ECO:0007669"/>
    <property type="project" value="UniProtKB-UniRule"/>
</dbReference>
<comment type="similarity">
    <text evidence="2">Belongs to the cyclophilin-type PPIase family.</text>
</comment>
<evidence type="ECO:0000259" key="4">
    <source>
        <dbReference type="PROSITE" id="PS50072"/>
    </source>
</evidence>
<name>A0A934M7H9_9CORY</name>
<dbReference type="PRINTS" id="PR00153">
    <property type="entry name" value="CSAPPISMRASE"/>
</dbReference>
<evidence type="ECO:0000256" key="1">
    <source>
        <dbReference type="ARBA" id="ARBA00002388"/>
    </source>
</evidence>
<dbReference type="SUPFAM" id="SSF50891">
    <property type="entry name" value="Cyclophilin-like"/>
    <property type="match status" value="1"/>
</dbReference>
<dbReference type="PANTHER" id="PTHR45625">
    <property type="entry name" value="PEPTIDYL-PROLYL CIS-TRANS ISOMERASE-RELATED"/>
    <property type="match status" value="1"/>
</dbReference>
<dbReference type="PANTHER" id="PTHR45625:SF3">
    <property type="entry name" value="PEPTIDYL-PROLYL CIS-TRANS ISOMERASE B-RELATED"/>
    <property type="match status" value="1"/>
</dbReference>
<accession>A0A934M7H9</accession>
<reference evidence="5" key="1">
    <citation type="submission" date="2020-12" db="EMBL/GenBank/DDBJ databases">
        <title>Genome public.</title>
        <authorList>
            <person name="Sun Q."/>
        </authorList>
    </citation>
    <scope>NUCLEOTIDE SEQUENCE</scope>
    <source>
        <strain evidence="5">CCM 8863</strain>
    </source>
</reference>
<dbReference type="InterPro" id="IPR029000">
    <property type="entry name" value="Cyclophilin-like_dom_sf"/>
</dbReference>
<evidence type="ECO:0000313" key="5">
    <source>
        <dbReference type="EMBL" id="MBI8989557.1"/>
    </source>
</evidence>